<dbReference type="EMBL" id="JAUUTY010000475">
    <property type="protein sequence ID" value="KAK1601263.1"/>
    <property type="molecule type" value="Genomic_DNA"/>
</dbReference>
<gene>
    <name evidence="2" type="ORF">QYE76_026980</name>
</gene>
<sequence length="86" mass="9947">MRMQQQMLQQMQQQQQMFQQMFMNQAVLTSPPGSNAPSTSCPPMFPNWDKEMEDKEVEKDKEVATEMAKVDVGCMNFVVLFGAFYV</sequence>
<evidence type="ECO:0000313" key="2">
    <source>
        <dbReference type="EMBL" id="KAK1601263.1"/>
    </source>
</evidence>
<reference evidence="2" key="1">
    <citation type="submission" date="2023-07" db="EMBL/GenBank/DDBJ databases">
        <title>A chromosome-level genome assembly of Lolium multiflorum.</title>
        <authorList>
            <person name="Chen Y."/>
            <person name="Copetti D."/>
            <person name="Kolliker R."/>
            <person name="Studer B."/>
        </authorList>
    </citation>
    <scope>NUCLEOTIDE SEQUENCE</scope>
    <source>
        <strain evidence="2">02402/16</strain>
        <tissue evidence="2">Leaf</tissue>
    </source>
</reference>
<comment type="caution">
    <text evidence="2">The sequence shown here is derived from an EMBL/GenBank/DDBJ whole genome shotgun (WGS) entry which is preliminary data.</text>
</comment>
<name>A0AAD8VDK4_LOLMU</name>
<dbReference type="AlphaFoldDB" id="A0AAD8VDK4"/>
<evidence type="ECO:0000313" key="3">
    <source>
        <dbReference type="Proteomes" id="UP001231189"/>
    </source>
</evidence>
<dbReference type="Proteomes" id="UP001231189">
    <property type="component" value="Unassembled WGS sequence"/>
</dbReference>
<protein>
    <submittedName>
        <fullName evidence="2">Uncharacterized protein</fullName>
    </submittedName>
</protein>
<accession>A0AAD8VDK4</accession>
<feature type="region of interest" description="Disordered" evidence="1">
    <location>
        <begin position="28"/>
        <end position="48"/>
    </location>
</feature>
<feature type="compositionally biased region" description="Polar residues" evidence="1">
    <location>
        <begin position="28"/>
        <end position="41"/>
    </location>
</feature>
<organism evidence="2 3">
    <name type="scientific">Lolium multiflorum</name>
    <name type="common">Italian ryegrass</name>
    <name type="synonym">Lolium perenne subsp. multiflorum</name>
    <dbReference type="NCBI Taxonomy" id="4521"/>
    <lineage>
        <taxon>Eukaryota</taxon>
        <taxon>Viridiplantae</taxon>
        <taxon>Streptophyta</taxon>
        <taxon>Embryophyta</taxon>
        <taxon>Tracheophyta</taxon>
        <taxon>Spermatophyta</taxon>
        <taxon>Magnoliopsida</taxon>
        <taxon>Liliopsida</taxon>
        <taxon>Poales</taxon>
        <taxon>Poaceae</taxon>
        <taxon>BOP clade</taxon>
        <taxon>Pooideae</taxon>
        <taxon>Poodae</taxon>
        <taxon>Poeae</taxon>
        <taxon>Poeae Chloroplast Group 2 (Poeae type)</taxon>
        <taxon>Loliodinae</taxon>
        <taxon>Loliinae</taxon>
        <taxon>Lolium</taxon>
    </lineage>
</organism>
<proteinExistence type="predicted"/>
<keyword evidence="3" id="KW-1185">Reference proteome</keyword>
<evidence type="ECO:0000256" key="1">
    <source>
        <dbReference type="SAM" id="MobiDB-lite"/>
    </source>
</evidence>